<dbReference type="Proteomes" id="UP000321363">
    <property type="component" value="Unassembled WGS sequence"/>
</dbReference>
<protein>
    <submittedName>
        <fullName evidence="2">Uncharacterized protein</fullName>
    </submittedName>
</protein>
<proteinExistence type="predicted"/>
<dbReference type="EMBL" id="VOQF01000007">
    <property type="protein sequence ID" value="TXC90253.1"/>
    <property type="molecule type" value="Genomic_DNA"/>
</dbReference>
<keyword evidence="3" id="KW-1185">Reference proteome</keyword>
<reference evidence="2 3" key="1">
    <citation type="journal article" date="2005" name="Int. J. Syst. Evol. Microbiol.">
        <title>Bacillus litoralis sp. nov., isolated from a tidal flat of the Yellow Sea in Korea.</title>
        <authorList>
            <person name="Yoon J.H."/>
            <person name="Oh T.K."/>
        </authorList>
    </citation>
    <scope>NUCLEOTIDE SEQUENCE [LARGE SCALE GENOMIC DNA]</scope>
    <source>
        <strain evidence="2 3">SW-211</strain>
    </source>
</reference>
<feature type="coiled-coil region" evidence="1">
    <location>
        <begin position="80"/>
        <end position="107"/>
    </location>
</feature>
<name>A0A5C6W3C5_9BACI</name>
<comment type="caution">
    <text evidence="2">The sequence shown here is derived from an EMBL/GenBank/DDBJ whole genome shotgun (WGS) entry which is preliminary data.</text>
</comment>
<sequence length="217" mass="24627">MSKKTTDVFKLLKQIGFKLEHTLNTSIKDKLNNEEIAMAMNSGGKVIAQISEAIQEYVEEVSSQLNLPTKKDIGRLGKLIVQSEDKLDDIEDEIKEAINLLRELKMEIDKKAIHATKYIKPACHKGKKQWKNKQVYLNKQVCKKIDKIKDSVIDITSKHSICSKTKDSHSNSNMANIKQELLDQLLQPTTNVDLKEVNNLLTKLLQEKIRNSGSENG</sequence>
<evidence type="ECO:0000313" key="2">
    <source>
        <dbReference type="EMBL" id="TXC90253.1"/>
    </source>
</evidence>
<accession>A0A5C6W3C5</accession>
<gene>
    <name evidence="2" type="ORF">FS935_14450</name>
</gene>
<dbReference type="OrthoDB" id="2872086at2"/>
<dbReference type="RefSeq" id="WP_146949354.1">
    <property type="nucleotide sequence ID" value="NZ_VOQF01000007.1"/>
</dbReference>
<evidence type="ECO:0000313" key="3">
    <source>
        <dbReference type="Proteomes" id="UP000321363"/>
    </source>
</evidence>
<organism evidence="2 3">
    <name type="scientific">Metabacillus litoralis</name>
    <dbReference type="NCBI Taxonomy" id="152268"/>
    <lineage>
        <taxon>Bacteria</taxon>
        <taxon>Bacillati</taxon>
        <taxon>Bacillota</taxon>
        <taxon>Bacilli</taxon>
        <taxon>Bacillales</taxon>
        <taxon>Bacillaceae</taxon>
        <taxon>Metabacillus</taxon>
    </lineage>
</organism>
<dbReference type="AlphaFoldDB" id="A0A5C6W3C5"/>
<evidence type="ECO:0000256" key="1">
    <source>
        <dbReference type="SAM" id="Coils"/>
    </source>
</evidence>
<keyword evidence="1" id="KW-0175">Coiled coil</keyword>